<feature type="transmembrane region" description="Helical" evidence="1">
    <location>
        <begin position="302"/>
        <end position="321"/>
    </location>
</feature>
<keyword evidence="1" id="KW-0472">Membrane</keyword>
<sequence length="397" mass="44491">MEEQMAKKDFHLSIPKEVAEQLQLKDETPVKLIVKKDRLVVQFEESSRQRIFQNGVLGWPLLTAVLVSLGYYISFVIQKIHSIKFSGDYSLATDIIVLGVIMGTLLFAGFFIWDRNNPQNHFTKNIYWRNFPVIVLSFALILALVLIGSMWLFGLLFKGVVFDRFTASIIFFVFGVLSNLAMVYFALVVDAGVLSTVLTLVIISGVVISMAVNNQKYWWQHNLSFLGTSNASSGWQFNATLIFSALLMVALIDYLFVSLNEFFAGSRRLILLRILLTLTAVNLGLVGVFPNNAASHDLHDQVASFLVFFIIALVVSVRWLLPAVTTDFLVLSYGVGMTLVVAECLFRVLGYLSLTAFEMIAFLLAFGWLLMLFDRIEALINNGAESTIALMDMDKSN</sequence>
<reference evidence="2 3" key="1">
    <citation type="journal article" date="2015" name="Genome Announc.">
        <title>Expanding the biotechnology potential of lactobacilli through comparative genomics of 213 strains and associated genera.</title>
        <authorList>
            <person name="Sun Z."/>
            <person name="Harris H.M."/>
            <person name="McCann A."/>
            <person name="Guo C."/>
            <person name="Argimon S."/>
            <person name="Zhang W."/>
            <person name="Yang X."/>
            <person name="Jeffery I.B."/>
            <person name="Cooney J.C."/>
            <person name="Kagawa T.F."/>
            <person name="Liu W."/>
            <person name="Song Y."/>
            <person name="Salvetti E."/>
            <person name="Wrobel A."/>
            <person name="Rasinkangas P."/>
            <person name="Parkhill J."/>
            <person name="Rea M.C."/>
            <person name="O'Sullivan O."/>
            <person name="Ritari J."/>
            <person name="Douillard F.P."/>
            <person name="Paul Ross R."/>
            <person name="Yang R."/>
            <person name="Briner A.E."/>
            <person name="Felis G.E."/>
            <person name="de Vos W.M."/>
            <person name="Barrangou R."/>
            <person name="Klaenhammer T.R."/>
            <person name="Caufield P.W."/>
            <person name="Cui Y."/>
            <person name="Zhang H."/>
            <person name="O'Toole P.W."/>
        </authorList>
    </citation>
    <scope>NUCLEOTIDE SEQUENCE [LARGE SCALE GENOMIC DNA]</scope>
    <source>
        <strain evidence="2 3">DSM 21775</strain>
    </source>
</reference>
<evidence type="ECO:0000313" key="3">
    <source>
        <dbReference type="Proteomes" id="UP000051589"/>
    </source>
</evidence>
<dbReference type="STRING" id="1423803.FD13_GL001021"/>
<feature type="transmembrane region" description="Helical" evidence="1">
    <location>
        <begin position="194"/>
        <end position="215"/>
    </location>
</feature>
<keyword evidence="1" id="KW-1133">Transmembrane helix</keyword>
<feature type="transmembrane region" description="Helical" evidence="1">
    <location>
        <begin position="328"/>
        <end position="348"/>
    </location>
</feature>
<proteinExistence type="predicted"/>
<feature type="transmembrane region" description="Helical" evidence="1">
    <location>
        <begin position="56"/>
        <end position="77"/>
    </location>
</feature>
<evidence type="ECO:0000313" key="2">
    <source>
        <dbReference type="EMBL" id="KRN01494.1"/>
    </source>
</evidence>
<gene>
    <name evidence="2" type="ORF">FD13_GL001021</name>
</gene>
<dbReference type="AlphaFoldDB" id="A0A0R2DDE9"/>
<protein>
    <submittedName>
        <fullName evidence="2">Uncharacterized protein</fullName>
    </submittedName>
</protein>
<organism evidence="2 3">
    <name type="scientific">Levilactobacillus senmaizukei DSM 21775 = NBRC 103853</name>
    <dbReference type="NCBI Taxonomy" id="1423803"/>
    <lineage>
        <taxon>Bacteria</taxon>
        <taxon>Bacillati</taxon>
        <taxon>Bacillota</taxon>
        <taxon>Bacilli</taxon>
        <taxon>Lactobacillales</taxon>
        <taxon>Lactobacillaceae</taxon>
        <taxon>Levilactobacillus</taxon>
    </lineage>
</organism>
<comment type="caution">
    <text evidence="2">The sequence shown here is derived from an EMBL/GenBank/DDBJ whole genome shotgun (WGS) entry which is preliminary data.</text>
</comment>
<feature type="transmembrane region" description="Helical" evidence="1">
    <location>
        <begin position="235"/>
        <end position="257"/>
    </location>
</feature>
<feature type="transmembrane region" description="Helical" evidence="1">
    <location>
        <begin position="165"/>
        <end position="187"/>
    </location>
</feature>
<feature type="transmembrane region" description="Helical" evidence="1">
    <location>
        <begin position="269"/>
        <end position="290"/>
    </location>
</feature>
<feature type="transmembrane region" description="Helical" evidence="1">
    <location>
        <begin position="89"/>
        <end position="113"/>
    </location>
</feature>
<keyword evidence="3" id="KW-1185">Reference proteome</keyword>
<evidence type="ECO:0000256" key="1">
    <source>
        <dbReference type="SAM" id="Phobius"/>
    </source>
</evidence>
<feature type="transmembrane region" description="Helical" evidence="1">
    <location>
        <begin position="354"/>
        <end position="373"/>
    </location>
</feature>
<dbReference type="EMBL" id="AYZH01000021">
    <property type="protein sequence ID" value="KRN01494.1"/>
    <property type="molecule type" value="Genomic_DNA"/>
</dbReference>
<accession>A0A0R2DDE9</accession>
<dbReference type="Pfam" id="PF06197">
    <property type="entry name" value="DUF998"/>
    <property type="match status" value="1"/>
</dbReference>
<feature type="transmembrane region" description="Helical" evidence="1">
    <location>
        <begin position="133"/>
        <end position="153"/>
    </location>
</feature>
<dbReference type="PATRIC" id="fig|1423803.3.peg.1021"/>
<name>A0A0R2DDE9_9LACO</name>
<dbReference type="Proteomes" id="UP000051589">
    <property type="component" value="Unassembled WGS sequence"/>
</dbReference>
<keyword evidence="1" id="KW-0812">Transmembrane</keyword>
<dbReference type="InterPro" id="IPR009339">
    <property type="entry name" value="DUF998"/>
</dbReference>